<organism evidence="6">
    <name type="scientific">Octopus bimaculoides</name>
    <name type="common">California two-spotted octopus</name>
    <dbReference type="NCBI Taxonomy" id="37653"/>
    <lineage>
        <taxon>Eukaryota</taxon>
        <taxon>Metazoa</taxon>
        <taxon>Spiralia</taxon>
        <taxon>Lophotrochozoa</taxon>
        <taxon>Mollusca</taxon>
        <taxon>Cephalopoda</taxon>
        <taxon>Coleoidea</taxon>
        <taxon>Octopodiformes</taxon>
        <taxon>Octopoda</taxon>
        <taxon>Incirrata</taxon>
        <taxon>Octopodidae</taxon>
        <taxon>Octopus</taxon>
    </lineage>
</organism>
<evidence type="ECO:0000259" key="5">
    <source>
        <dbReference type="SMART" id="SM00013"/>
    </source>
</evidence>
<dbReference type="GO" id="GO:0005886">
    <property type="term" value="C:plasma membrane"/>
    <property type="evidence" value="ECO:0007669"/>
    <property type="project" value="TreeGrafter"/>
</dbReference>
<dbReference type="OrthoDB" id="6152617at2759"/>
<feature type="non-terminal residue" evidence="6">
    <location>
        <position position="1"/>
    </location>
</feature>
<evidence type="ECO:0000256" key="3">
    <source>
        <dbReference type="ARBA" id="ARBA00022737"/>
    </source>
</evidence>
<evidence type="ECO:0000256" key="2">
    <source>
        <dbReference type="ARBA" id="ARBA00022729"/>
    </source>
</evidence>
<dbReference type="PROSITE" id="PS51450">
    <property type="entry name" value="LRR"/>
    <property type="match status" value="1"/>
</dbReference>
<sequence length="116" mass="12776">FTDKSTPGNIFHHIASYRRTLVLILCTILVLEAHADSSICKICTCKSLTNVNCQKRNLTSVPQPIPTNIVDLNLRSNNIATIKPDTFKGLSNLQTLYLYSNNIATIKPGAFKGLSN</sequence>
<dbReference type="SMART" id="SM00013">
    <property type="entry name" value="LRRNT"/>
    <property type="match status" value="1"/>
</dbReference>
<evidence type="ECO:0000256" key="4">
    <source>
        <dbReference type="SAM" id="SignalP"/>
    </source>
</evidence>
<dbReference type="PANTHER" id="PTHR24369:SF210">
    <property type="entry name" value="CHAOPTIN-RELATED"/>
    <property type="match status" value="1"/>
</dbReference>
<dbReference type="PANTHER" id="PTHR24369">
    <property type="entry name" value="ANTIGEN BSP, PUTATIVE-RELATED"/>
    <property type="match status" value="1"/>
</dbReference>
<proteinExistence type="predicted"/>
<dbReference type="InterPro" id="IPR050541">
    <property type="entry name" value="LRR_TM_domain-containing"/>
</dbReference>
<evidence type="ECO:0000313" key="6">
    <source>
        <dbReference type="EMBL" id="KOF75214.1"/>
    </source>
</evidence>
<dbReference type="InterPro" id="IPR000372">
    <property type="entry name" value="LRRNT"/>
</dbReference>
<dbReference type="STRING" id="37653.A0A0L8GEE6"/>
<dbReference type="SUPFAM" id="SSF52058">
    <property type="entry name" value="L domain-like"/>
    <property type="match status" value="1"/>
</dbReference>
<dbReference type="AlphaFoldDB" id="A0A0L8GEE6"/>
<keyword evidence="1" id="KW-0433">Leucine-rich repeat</keyword>
<name>A0A0L8GEE6_OCTBM</name>
<keyword evidence="2 4" id="KW-0732">Signal</keyword>
<dbReference type="Gene3D" id="3.80.10.10">
    <property type="entry name" value="Ribonuclease Inhibitor"/>
    <property type="match status" value="1"/>
</dbReference>
<accession>A0A0L8GEE6</accession>
<keyword evidence="3" id="KW-0677">Repeat</keyword>
<protein>
    <recommendedName>
        <fullName evidence="5">LRRNT domain-containing protein</fullName>
    </recommendedName>
</protein>
<dbReference type="Pfam" id="PF13855">
    <property type="entry name" value="LRR_8"/>
    <property type="match status" value="1"/>
</dbReference>
<dbReference type="EMBL" id="KQ422282">
    <property type="protein sequence ID" value="KOF75214.1"/>
    <property type="molecule type" value="Genomic_DNA"/>
</dbReference>
<reference evidence="6" key="1">
    <citation type="submission" date="2015-07" db="EMBL/GenBank/DDBJ databases">
        <title>MeaNS - Measles Nucleotide Surveillance Program.</title>
        <authorList>
            <person name="Tran T."/>
            <person name="Druce J."/>
        </authorList>
    </citation>
    <scope>NUCLEOTIDE SEQUENCE</scope>
    <source>
        <strain evidence="6">UCB-OBI-ISO-001</strain>
        <tissue evidence="6">Gonad</tissue>
    </source>
</reference>
<dbReference type="InterPro" id="IPR001611">
    <property type="entry name" value="Leu-rich_rpt"/>
</dbReference>
<dbReference type="InterPro" id="IPR003591">
    <property type="entry name" value="Leu-rich_rpt_typical-subtyp"/>
</dbReference>
<feature type="domain" description="LRRNT" evidence="5">
    <location>
        <begin position="39"/>
        <end position="71"/>
    </location>
</feature>
<gene>
    <name evidence="6" type="ORF">OCBIM_22035113mg</name>
</gene>
<dbReference type="Pfam" id="PF01462">
    <property type="entry name" value="LRRNT"/>
    <property type="match status" value="1"/>
</dbReference>
<dbReference type="InterPro" id="IPR032675">
    <property type="entry name" value="LRR_dom_sf"/>
</dbReference>
<dbReference type="SMART" id="SM00369">
    <property type="entry name" value="LRR_TYP"/>
    <property type="match status" value="2"/>
</dbReference>
<evidence type="ECO:0000256" key="1">
    <source>
        <dbReference type="ARBA" id="ARBA00022614"/>
    </source>
</evidence>
<feature type="signal peptide" evidence="4">
    <location>
        <begin position="1"/>
        <end position="35"/>
    </location>
</feature>
<feature type="non-terminal residue" evidence="6">
    <location>
        <position position="116"/>
    </location>
</feature>
<feature type="chain" id="PRO_5005582969" description="LRRNT domain-containing protein" evidence="4">
    <location>
        <begin position="36"/>
        <end position="116"/>
    </location>
</feature>